<comment type="function">
    <text evidence="9">Converts heme B (protoheme IX) to heme O by substitution of the vinyl group on carbon 2 of heme B porphyrin ring with a hydroxyethyl farnesyl side group.</text>
</comment>
<organism evidence="10 11">
    <name type="scientific">Candidatus Blochmannia ocreatus</name>
    <name type="common">nom. nud.</name>
    <dbReference type="NCBI Taxonomy" id="251538"/>
    <lineage>
        <taxon>Bacteria</taxon>
        <taxon>Pseudomonadati</taxon>
        <taxon>Pseudomonadota</taxon>
        <taxon>Gammaproteobacteria</taxon>
        <taxon>Enterobacterales</taxon>
        <taxon>Enterobacteriaceae</taxon>
        <taxon>ant endosymbionts</taxon>
        <taxon>Candidatus Blochmanniella</taxon>
    </lineage>
</organism>
<dbReference type="PANTHER" id="PTHR43448:SF2">
    <property type="entry name" value="PROTOHEME IX FARNESYLTRANSFERASE, MITOCHONDRIAL"/>
    <property type="match status" value="1"/>
</dbReference>
<feature type="transmembrane region" description="Helical" evidence="9">
    <location>
        <begin position="265"/>
        <end position="288"/>
    </location>
</feature>
<evidence type="ECO:0000256" key="3">
    <source>
        <dbReference type="ARBA" id="ARBA00022679"/>
    </source>
</evidence>
<evidence type="ECO:0000256" key="9">
    <source>
        <dbReference type="HAMAP-Rule" id="MF_00154"/>
    </source>
</evidence>
<dbReference type="EMBL" id="CP097762">
    <property type="protein sequence ID" value="URJ25308.1"/>
    <property type="molecule type" value="Genomic_DNA"/>
</dbReference>
<keyword evidence="4 9" id="KW-0812">Transmembrane</keyword>
<dbReference type="PANTHER" id="PTHR43448">
    <property type="entry name" value="PROTOHEME IX FARNESYLTRANSFERASE, MITOCHONDRIAL"/>
    <property type="match status" value="1"/>
</dbReference>
<dbReference type="NCBIfam" id="TIGR01473">
    <property type="entry name" value="cyoE_ctaB"/>
    <property type="match status" value="1"/>
</dbReference>
<evidence type="ECO:0000256" key="1">
    <source>
        <dbReference type="ARBA" id="ARBA00004141"/>
    </source>
</evidence>
<reference evidence="10" key="1">
    <citation type="submission" date="2022-05" db="EMBL/GenBank/DDBJ databases">
        <title>Impact of host demography and evolutionary history on endosymbiont molecular evolution: a test in carpenter ants (Genus Camponotus) and their Blochmannia endosymbionts.</title>
        <authorList>
            <person name="Manthey J.D."/>
            <person name="Giron J.C."/>
            <person name="Hruska J.P."/>
        </authorList>
    </citation>
    <scope>NUCLEOTIDE SEQUENCE</scope>
    <source>
        <strain evidence="10">C-006</strain>
    </source>
</reference>
<evidence type="ECO:0000256" key="4">
    <source>
        <dbReference type="ARBA" id="ARBA00022692"/>
    </source>
</evidence>
<keyword evidence="2 9" id="KW-1003">Cell membrane</keyword>
<dbReference type="NCBIfam" id="NF003348">
    <property type="entry name" value="PRK04375.1-1"/>
    <property type="match status" value="1"/>
</dbReference>
<dbReference type="Pfam" id="PF01040">
    <property type="entry name" value="UbiA"/>
    <property type="match status" value="1"/>
</dbReference>
<feature type="transmembrane region" description="Helical" evidence="9">
    <location>
        <begin position="148"/>
        <end position="172"/>
    </location>
</feature>
<dbReference type="Gene3D" id="1.10.357.140">
    <property type="entry name" value="UbiA prenyltransferase"/>
    <property type="match status" value="1"/>
</dbReference>
<dbReference type="InterPro" id="IPR044878">
    <property type="entry name" value="UbiA_sf"/>
</dbReference>
<dbReference type="EC" id="2.5.1.141" evidence="9"/>
<comment type="subcellular location">
    <subcellularLocation>
        <location evidence="9">Cell membrane</location>
        <topology evidence="9">Multi-pass membrane protein</topology>
    </subcellularLocation>
    <subcellularLocation>
        <location evidence="1">Membrane</location>
        <topology evidence="1">Multi-pass membrane protein</topology>
    </subcellularLocation>
</comment>
<dbReference type="RefSeq" id="WP_250223439.1">
    <property type="nucleotide sequence ID" value="NZ_CP097762.1"/>
</dbReference>
<feature type="transmembrane region" description="Helical" evidence="9">
    <location>
        <begin position="108"/>
        <end position="127"/>
    </location>
</feature>
<keyword evidence="11" id="KW-1185">Reference proteome</keyword>
<keyword evidence="6 9" id="KW-0350">Heme biosynthesis</keyword>
<evidence type="ECO:0000256" key="2">
    <source>
        <dbReference type="ARBA" id="ARBA00022475"/>
    </source>
</evidence>
<comment type="pathway">
    <text evidence="9">Porphyrin-containing compound metabolism; heme O biosynthesis; heme O from protoheme: step 1/1.</text>
</comment>
<accession>A0ABY4SYG5</accession>
<gene>
    <name evidence="9 10" type="primary">cyoE</name>
    <name evidence="10" type="ORF">M9405_01110</name>
</gene>
<dbReference type="CDD" id="cd13957">
    <property type="entry name" value="PT_UbiA_Cox10"/>
    <property type="match status" value="1"/>
</dbReference>
<comment type="similarity">
    <text evidence="9">Belongs to the UbiA prenyltransferase family. Protoheme IX farnesyltransferase subfamily.</text>
</comment>
<evidence type="ECO:0000313" key="11">
    <source>
        <dbReference type="Proteomes" id="UP001056834"/>
    </source>
</evidence>
<dbReference type="HAMAP" id="MF_00154">
    <property type="entry name" value="CyoE_CtaB"/>
    <property type="match status" value="1"/>
</dbReference>
<feature type="transmembrane region" description="Helical" evidence="9">
    <location>
        <begin position="80"/>
        <end position="102"/>
    </location>
</feature>
<evidence type="ECO:0000256" key="8">
    <source>
        <dbReference type="ARBA" id="ARBA00047690"/>
    </source>
</evidence>
<evidence type="ECO:0000313" key="10">
    <source>
        <dbReference type="EMBL" id="URJ25308.1"/>
    </source>
</evidence>
<keyword evidence="7 9" id="KW-0472">Membrane</keyword>
<evidence type="ECO:0000256" key="7">
    <source>
        <dbReference type="ARBA" id="ARBA00023136"/>
    </source>
</evidence>
<dbReference type="GO" id="GO:0008495">
    <property type="term" value="F:protoheme IX farnesyltransferase activity"/>
    <property type="evidence" value="ECO:0007669"/>
    <property type="project" value="UniProtKB-EC"/>
</dbReference>
<dbReference type="Proteomes" id="UP001056834">
    <property type="component" value="Chromosome"/>
</dbReference>
<feature type="transmembrane region" description="Helical" evidence="9">
    <location>
        <begin position="41"/>
        <end position="59"/>
    </location>
</feature>
<feature type="transmembrane region" description="Helical" evidence="9">
    <location>
        <begin position="232"/>
        <end position="253"/>
    </location>
</feature>
<proteinExistence type="inferred from homology"/>
<evidence type="ECO:0000256" key="5">
    <source>
        <dbReference type="ARBA" id="ARBA00022989"/>
    </source>
</evidence>
<comment type="miscellaneous">
    <text evidence="9">Carbon 2 of the heme B porphyrin ring is defined according to the Fischer nomenclature.</text>
</comment>
<dbReference type="InterPro" id="IPR006369">
    <property type="entry name" value="Protohaem_IX_farnesylTrfase"/>
</dbReference>
<feature type="transmembrane region" description="Helical" evidence="9">
    <location>
        <begin position="208"/>
        <end position="226"/>
    </location>
</feature>
<keyword evidence="3 9" id="KW-0808">Transferase</keyword>
<name>A0ABY4SYG5_9ENTR</name>
<sequence length="289" mass="32333">MIKHYYFLIKPGIVIGNLTSSIGGFLIALKGYIFWPLFIKTMIGSALVVAGSCVFNNIIDKDIDAIMERTKNRILVRCNKTIYINSILYAGILSILGFLFLIFTKNLLVVYLAAIGMLVYLGVYSFWMKRKSVYSTVAGSISGSIPPLIGYCAVTNNLDLGAIILFFMFIFWQIPHSYSILILNIGEYKLAGIPVLPAEKGISLTQTHMTICIVGLIIMIALFAILGYASYIFLISTSILSIWWLYVGTYGYKVIKNSYLWAKKMFLLSVIIVLSINLSLFLDFLLLAK</sequence>
<feature type="transmembrane region" description="Helical" evidence="9">
    <location>
        <begin position="12"/>
        <end position="35"/>
    </location>
</feature>
<protein>
    <recommendedName>
        <fullName evidence="9">Protoheme IX farnesyltransferase</fullName>
        <ecNumber evidence="9">2.5.1.141</ecNumber>
    </recommendedName>
    <alternativeName>
        <fullName evidence="9">Heme B farnesyltransferase</fullName>
    </alternativeName>
    <alternativeName>
        <fullName evidence="9">Heme O synthase</fullName>
    </alternativeName>
</protein>
<comment type="catalytic activity">
    <reaction evidence="8 9">
        <text>heme b + (2E,6E)-farnesyl diphosphate + H2O = Fe(II)-heme o + diphosphate</text>
        <dbReference type="Rhea" id="RHEA:28070"/>
        <dbReference type="ChEBI" id="CHEBI:15377"/>
        <dbReference type="ChEBI" id="CHEBI:33019"/>
        <dbReference type="ChEBI" id="CHEBI:60344"/>
        <dbReference type="ChEBI" id="CHEBI:60530"/>
        <dbReference type="ChEBI" id="CHEBI:175763"/>
        <dbReference type="EC" id="2.5.1.141"/>
    </reaction>
</comment>
<evidence type="ECO:0000256" key="6">
    <source>
        <dbReference type="ARBA" id="ARBA00023133"/>
    </source>
</evidence>
<keyword evidence="5 9" id="KW-1133">Transmembrane helix</keyword>
<dbReference type="InterPro" id="IPR000537">
    <property type="entry name" value="UbiA_prenyltransferase"/>
</dbReference>